<organism evidence="1 2">
    <name type="scientific">[Actinobacillus] rossii</name>
    <dbReference type="NCBI Taxonomy" id="123820"/>
    <lineage>
        <taxon>Bacteria</taxon>
        <taxon>Pseudomonadati</taxon>
        <taxon>Pseudomonadota</taxon>
        <taxon>Gammaproteobacteria</taxon>
        <taxon>Pasteurellales</taxon>
        <taxon>Pasteurellaceae</taxon>
    </lineage>
</organism>
<dbReference type="EMBL" id="UFRQ01000003">
    <property type="protein sequence ID" value="SUT87248.1"/>
    <property type="molecule type" value="Genomic_DNA"/>
</dbReference>
<keyword evidence="2" id="KW-1185">Reference proteome</keyword>
<name>A0A380TM49_9PAST</name>
<gene>
    <name evidence="1" type="ORF">NCTC10801_00102</name>
</gene>
<proteinExistence type="predicted"/>
<protein>
    <submittedName>
        <fullName evidence="1">Competence protein A</fullName>
    </submittedName>
</protein>
<dbReference type="Proteomes" id="UP000254649">
    <property type="component" value="Unassembled WGS sequence"/>
</dbReference>
<accession>A0A380TM49</accession>
<dbReference type="OrthoDB" id="5686413at2"/>
<sequence length="272" mass="31838">MKKIKSIVPIGLWVHKNQVEAVWLEKPQWARNKTTINPPPEPHFATIPLMPQVTLANRIIREMTIYLKPHKTDLLFISGVLPNNVWERSLIIPQKLSEQECQQQCEYLLAKELPIPLENVWFDYHATTLKQGTLLQMNAVLIEKAQEHMKQFAPLKIRVLDSVSHALDRAFNYLEPDLPKETLYLYADDNYAIAFQEKGIDFNVLQTSDTNLTALYEQFCERYKVEPEIVCTYLRDKNLEQSREFEKRQWKQCNTDLPMIALGLALWHLSFS</sequence>
<reference evidence="1 2" key="1">
    <citation type="submission" date="2018-06" db="EMBL/GenBank/DDBJ databases">
        <authorList>
            <consortium name="Pathogen Informatics"/>
            <person name="Doyle S."/>
        </authorList>
    </citation>
    <scope>NUCLEOTIDE SEQUENCE [LARGE SCALE GENOMIC DNA]</scope>
    <source>
        <strain evidence="1 2">NCTC10801</strain>
    </source>
</reference>
<dbReference type="AlphaFoldDB" id="A0A380TM49"/>
<evidence type="ECO:0000313" key="2">
    <source>
        <dbReference type="Proteomes" id="UP000254649"/>
    </source>
</evidence>
<evidence type="ECO:0000313" key="1">
    <source>
        <dbReference type="EMBL" id="SUT87248.1"/>
    </source>
</evidence>